<dbReference type="Gene3D" id="1.10.10.10">
    <property type="entry name" value="Winged helix-like DNA-binding domain superfamily/Winged helix DNA-binding domain"/>
    <property type="match status" value="1"/>
</dbReference>
<dbReference type="STRING" id="47871.GA0070608_0065"/>
<dbReference type="InterPro" id="IPR001845">
    <property type="entry name" value="HTH_ArsR_DNA-bd_dom"/>
</dbReference>
<gene>
    <name evidence="2" type="ORF">GA0070608_0065</name>
</gene>
<evidence type="ECO:0000313" key="3">
    <source>
        <dbReference type="Proteomes" id="UP000199343"/>
    </source>
</evidence>
<sequence length="183" mass="20504">MEVLKSFSHPLRLRLYYALAKRGSATATSLAKDVETTAQLAFYHLSRMAELGVLEEDDAAPARGRERYWKRSTQGLSFTADSLGSDTVSDLEVLHRGQAGIHFEHLQEFFASGPDAEDEFRTAAFGSDMVLNLSRAEVDLLREQLTEVLLRFRDNNRPTDSAASAAEEATRSMFVFVHAFPMR</sequence>
<name>A0A1C6TVJ6_9ACTN</name>
<reference evidence="3" key="1">
    <citation type="submission" date="2016-06" db="EMBL/GenBank/DDBJ databases">
        <authorList>
            <person name="Varghese N."/>
            <person name="Submissions Spin"/>
        </authorList>
    </citation>
    <scope>NUCLEOTIDE SEQUENCE [LARGE SCALE GENOMIC DNA]</scope>
    <source>
        <strain evidence="3">DSM 43363</strain>
    </source>
</reference>
<protein>
    <submittedName>
        <fullName evidence="2">Helix-turn-helix domain</fullName>
    </submittedName>
</protein>
<dbReference type="InterPro" id="IPR036388">
    <property type="entry name" value="WH-like_DNA-bd_sf"/>
</dbReference>
<dbReference type="GO" id="GO:0003700">
    <property type="term" value="F:DNA-binding transcription factor activity"/>
    <property type="evidence" value="ECO:0007669"/>
    <property type="project" value="InterPro"/>
</dbReference>
<proteinExistence type="predicted"/>
<dbReference type="EMBL" id="FMIC01000001">
    <property type="protein sequence ID" value="SCL45693.1"/>
    <property type="molecule type" value="Genomic_DNA"/>
</dbReference>
<dbReference type="Proteomes" id="UP000199343">
    <property type="component" value="Unassembled WGS sequence"/>
</dbReference>
<dbReference type="SMART" id="SM00418">
    <property type="entry name" value="HTH_ARSR"/>
    <property type="match status" value="1"/>
</dbReference>
<dbReference type="InterPro" id="IPR036390">
    <property type="entry name" value="WH_DNA-bd_sf"/>
</dbReference>
<dbReference type="CDD" id="cd00090">
    <property type="entry name" value="HTH_ARSR"/>
    <property type="match status" value="1"/>
</dbReference>
<accession>A0A1C6TVJ6</accession>
<dbReference type="InterPro" id="IPR011991">
    <property type="entry name" value="ArsR-like_HTH"/>
</dbReference>
<evidence type="ECO:0000313" key="2">
    <source>
        <dbReference type="EMBL" id="SCL45693.1"/>
    </source>
</evidence>
<organism evidence="2 3">
    <name type="scientific">Micromonospora peucetia</name>
    <dbReference type="NCBI Taxonomy" id="47871"/>
    <lineage>
        <taxon>Bacteria</taxon>
        <taxon>Bacillati</taxon>
        <taxon>Actinomycetota</taxon>
        <taxon>Actinomycetes</taxon>
        <taxon>Micromonosporales</taxon>
        <taxon>Micromonosporaceae</taxon>
        <taxon>Micromonospora</taxon>
    </lineage>
</organism>
<evidence type="ECO:0000259" key="1">
    <source>
        <dbReference type="SMART" id="SM00418"/>
    </source>
</evidence>
<dbReference type="SUPFAM" id="SSF46785">
    <property type="entry name" value="Winged helix' DNA-binding domain"/>
    <property type="match status" value="1"/>
</dbReference>
<feature type="domain" description="HTH arsR-type" evidence="1">
    <location>
        <begin position="2"/>
        <end position="81"/>
    </location>
</feature>
<dbReference type="AlphaFoldDB" id="A0A1C6TVJ6"/>